<sequence length="664" mass="75591">MRNKQNQGSPAVLLWDHQVLIPLQKNLGDEDLVLLLTPAVVPLDQSLANTSDPFEPLGKALARTHPWIRHVPYTKERGITGIHVAFIKRARVVIFMLTGFSTEEGLFQLELAEVTREVCEERPLVLVACCEVSEKGAREYGFPTIIQCPGYFAADLQAVAVLLTSERPTTEATQTTGNSPPSPTWSLLKWDYDRDLPETHALWEACLPSKFYLNRSTLGSLLKRDGYAMHYLVREPHKREAIGFCATFTTFTDSSSDRLIGSIAAIIVHKDFRCQGVGRLLHDEVVRKLKKIRGVGIIQLGSTFPRLLSGLPVDETDLEWFEKRGWNTKKSTPGNGRRVLDWHLRFADHPVPDLASAGLRFRPCQLADYQKVVEMANKESQKRYGFGWYDQYAKTMNSCYMNDIVVGLEGENLVAAAITYFPNNGSPCGADIPWPASIGQSIGGVSCICIKDEDPDMVNRRDSVATRLLLACQQTLSERGMVGMFVDGSRSDETVLQSLGRRGLLPCPFRLEYSPLKLLLPPKDPSAMCYFEQTRWACGYWRWGHFRQQCNKEYRMGETCGLKLVYETNSERDVCKLCHDTEKKQRRYDKMHRDVQRWQREGNRNATIERTCAEMQEVLGKIYRMREEHNHRLQSLGQVGLEYDFLSLFIRTGIVCDEEHYMSD</sequence>
<name>A0A2H3G6J8_FUSOX</name>
<accession>A0A2H3G6J8</accession>
<feature type="domain" description="N-acetyltransferase" evidence="1">
    <location>
        <begin position="227"/>
        <end position="300"/>
    </location>
</feature>
<dbReference type="Pfam" id="PF00583">
    <property type="entry name" value="Acetyltransf_1"/>
    <property type="match status" value="1"/>
</dbReference>
<protein>
    <recommendedName>
        <fullName evidence="1">N-acetyltransferase domain-containing protein</fullName>
    </recommendedName>
</protein>
<dbReference type="AlphaFoldDB" id="A0A2H3G6J8"/>
<reference evidence="2 3" key="2">
    <citation type="journal article" date="2017" name="Sci. Rep.">
        <title>A mobile pathogenicity chromosome in Fusarium oxysporum for infection of multiple cucurbit species.</title>
        <authorList>
            <person name="van Dam P."/>
            <person name="Fokkens L."/>
            <person name="Ayukawa Y."/>
            <person name="van der Gragt M."/>
            <person name="Ter Horst A."/>
            <person name="Brankovics B."/>
            <person name="Houterman P.M."/>
            <person name="Arie T."/>
            <person name="Rep M."/>
        </authorList>
    </citation>
    <scope>NUCLEOTIDE SEQUENCE [LARGE SCALE GENOMIC DNA]</scope>
    <source>
        <strain evidence="2 3">Forc016</strain>
    </source>
</reference>
<dbReference type="InterPro" id="IPR000182">
    <property type="entry name" value="GNAT_dom"/>
</dbReference>
<dbReference type="Proteomes" id="UP000219602">
    <property type="component" value="Unassembled WGS sequence"/>
</dbReference>
<gene>
    <name evidence="2" type="ORF">AU210_016289</name>
</gene>
<proteinExistence type="predicted"/>
<evidence type="ECO:0000313" key="2">
    <source>
        <dbReference type="EMBL" id="PCD21323.1"/>
    </source>
</evidence>
<evidence type="ECO:0000313" key="3">
    <source>
        <dbReference type="Proteomes" id="UP000219602"/>
    </source>
</evidence>
<dbReference type="SUPFAM" id="SSF55729">
    <property type="entry name" value="Acyl-CoA N-acyltransferases (Nat)"/>
    <property type="match status" value="1"/>
</dbReference>
<reference evidence="2 3" key="1">
    <citation type="journal article" date="2016" name="Environ. Microbiol.">
        <title>Effector profiles distinguish formae speciales of Fusarium oxysporum.</title>
        <authorList>
            <person name="van Dam P."/>
            <person name="Fokkens L."/>
            <person name="Schmidt S.M."/>
            <person name="Linmans J.H."/>
            <person name="Kistler H.C."/>
            <person name="Ma L.J."/>
            <person name="Rep M."/>
        </authorList>
    </citation>
    <scope>NUCLEOTIDE SEQUENCE [LARGE SCALE GENOMIC DNA]</scope>
    <source>
        <strain evidence="2 3">Forc016</strain>
    </source>
</reference>
<organism evidence="2 3">
    <name type="scientific">Fusarium oxysporum f. sp. radicis-cucumerinum</name>
    <dbReference type="NCBI Taxonomy" id="327505"/>
    <lineage>
        <taxon>Eukaryota</taxon>
        <taxon>Fungi</taxon>
        <taxon>Dikarya</taxon>
        <taxon>Ascomycota</taxon>
        <taxon>Pezizomycotina</taxon>
        <taxon>Sordariomycetes</taxon>
        <taxon>Hypocreomycetidae</taxon>
        <taxon>Hypocreales</taxon>
        <taxon>Nectriaceae</taxon>
        <taxon>Fusarium</taxon>
        <taxon>Fusarium oxysporum species complex</taxon>
    </lineage>
</organism>
<dbReference type="EMBL" id="MABQ02000013">
    <property type="protein sequence ID" value="PCD21323.1"/>
    <property type="molecule type" value="Genomic_DNA"/>
</dbReference>
<dbReference type="InterPro" id="IPR016181">
    <property type="entry name" value="Acyl_CoA_acyltransferase"/>
</dbReference>
<evidence type="ECO:0000259" key="1">
    <source>
        <dbReference type="Pfam" id="PF00583"/>
    </source>
</evidence>
<dbReference type="Gene3D" id="3.40.630.30">
    <property type="match status" value="1"/>
</dbReference>
<dbReference type="CDD" id="cd04301">
    <property type="entry name" value="NAT_SF"/>
    <property type="match status" value="1"/>
</dbReference>
<dbReference type="GO" id="GO:0016747">
    <property type="term" value="F:acyltransferase activity, transferring groups other than amino-acyl groups"/>
    <property type="evidence" value="ECO:0007669"/>
    <property type="project" value="InterPro"/>
</dbReference>
<comment type="caution">
    <text evidence="2">The sequence shown here is derived from an EMBL/GenBank/DDBJ whole genome shotgun (WGS) entry which is preliminary data.</text>
</comment>